<comment type="similarity">
    <text evidence="7">Belongs to the RnpA family.</text>
</comment>
<evidence type="ECO:0000256" key="2">
    <source>
        <dbReference type="ARBA" id="ARBA00022694"/>
    </source>
</evidence>
<keyword evidence="5 7" id="KW-0378">Hydrolase</keyword>
<dbReference type="HAMAP" id="MF_00227">
    <property type="entry name" value="RNase_P"/>
    <property type="match status" value="1"/>
</dbReference>
<keyword evidence="4 7" id="KW-0255">Endonuclease</keyword>
<dbReference type="InterPro" id="IPR020568">
    <property type="entry name" value="Ribosomal_Su5_D2-typ_SF"/>
</dbReference>
<proteinExistence type="inferred from homology"/>
<dbReference type="InterPro" id="IPR020539">
    <property type="entry name" value="RNase_P_CS"/>
</dbReference>
<sequence length="132" mass="14316">MLPKVHRVRTATDFSTTVRSGARSGRRNVVLYAALHDGATRFGFIVSKAVGNAVARNLVKRRLRAIAAELLREYPDGYDVVVRALPPATDAPWTELRDGVRSAMRSGAKSAVRRAPGAEHREAPAVERAAGE</sequence>
<evidence type="ECO:0000313" key="10">
    <source>
        <dbReference type="EMBL" id="GAA3706422.1"/>
    </source>
</evidence>
<dbReference type="Proteomes" id="UP001501536">
    <property type="component" value="Unassembled WGS sequence"/>
</dbReference>
<gene>
    <name evidence="7 10" type="primary">rnpA</name>
    <name evidence="10" type="ORF">GCM10022377_20170</name>
</gene>
<dbReference type="EC" id="3.1.26.5" evidence="7 8"/>
<dbReference type="PROSITE" id="PS00648">
    <property type="entry name" value="RIBONUCLEASE_P"/>
    <property type="match status" value="1"/>
</dbReference>
<name>A0ABP7DMC9_9MICC</name>
<dbReference type="NCBIfam" id="TIGR00188">
    <property type="entry name" value="rnpA"/>
    <property type="match status" value="1"/>
</dbReference>
<feature type="region of interest" description="Disordered" evidence="9">
    <location>
        <begin position="104"/>
        <end position="132"/>
    </location>
</feature>
<evidence type="ECO:0000256" key="8">
    <source>
        <dbReference type="NCBIfam" id="TIGR00188"/>
    </source>
</evidence>
<comment type="function">
    <text evidence="1 7">RNaseP catalyzes the removal of the 5'-leader sequence from pre-tRNA to produce the mature 5'-terminus. It can also cleave other RNA substrates such as 4.5S RNA. The protein component plays an auxiliary but essential role in vivo by binding to the 5'-leader sequence and broadening the substrate specificity of the ribozyme.</text>
</comment>
<dbReference type="RefSeq" id="WP_344883859.1">
    <property type="nucleotide sequence ID" value="NZ_BAABCJ010000005.1"/>
</dbReference>
<dbReference type="SUPFAM" id="SSF54211">
    <property type="entry name" value="Ribosomal protein S5 domain 2-like"/>
    <property type="match status" value="1"/>
</dbReference>
<comment type="subunit">
    <text evidence="7">Consists of a catalytic RNA component (M1 or rnpB) and a protein subunit.</text>
</comment>
<evidence type="ECO:0000256" key="5">
    <source>
        <dbReference type="ARBA" id="ARBA00022801"/>
    </source>
</evidence>
<evidence type="ECO:0000256" key="7">
    <source>
        <dbReference type="HAMAP-Rule" id="MF_00227"/>
    </source>
</evidence>
<comment type="catalytic activity">
    <reaction evidence="7">
        <text>Endonucleolytic cleavage of RNA, removing 5'-extranucleotides from tRNA precursor.</text>
        <dbReference type="EC" id="3.1.26.5"/>
    </reaction>
</comment>
<evidence type="ECO:0000313" key="11">
    <source>
        <dbReference type="Proteomes" id="UP001501536"/>
    </source>
</evidence>
<comment type="caution">
    <text evidence="10">The sequence shown here is derived from an EMBL/GenBank/DDBJ whole genome shotgun (WGS) entry which is preliminary data.</text>
</comment>
<organism evidence="10 11">
    <name type="scientific">Zhihengliuella alba</name>
    <dbReference type="NCBI Taxonomy" id="547018"/>
    <lineage>
        <taxon>Bacteria</taxon>
        <taxon>Bacillati</taxon>
        <taxon>Actinomycetota</taxon>
        <taxon>Actinomycetes</taxon>
        <taxon>Micrococcales</taxon>
        <taxon>Micrococcaceae</taxon>
        <taxon>Zhihengliuella</taxon>
    </lineage>
</organism>
<protein>
    <recommendedName>
        <fullName evidence="7 8">Ribonuclease P protein component</fullName>
        <shortName evidence="7">RNase P protein</shortName>
        <shortName evidence="7">RNaseP protein</shortName>
        <ecNumber evidence="7 8">3.1.26.5</ecNumber>
    </recommendedName>
    <alternativeName>
        <fullName evidence="7">Protein C5</fullName>
    </alternativeName>
</protein>
<reference evidence="11" key="1">
    <citation type="journal article" date="2019" name="Int. J. Syst. Evol. Microbiol.">
        <title>The Global Catalogue of Microorganisms (GCM) 10K type strain sequencing project: providing services to taxonomists for standard genome sequencing and annotation.</title>
        <authorList>
            <consortium name="The Broad Institute Genomics Platform"/>
            <consortium name="The Broad Institute Genome Sequencing Center for Infectious Disease"/>
            <person name="Wu L."/>
            <person name="Ma J."/>
        </authorList>
    </citation>
    <scope>NUCLEOTIDE SEQUENCE [LARGE SCALE GENOMIC DNA]</scope>
    <source>
        <strain evidence="11">JCM 16961</strain>
    </source>
</reference>
<evidence type="ECO:0000256" key="6">
    <source>
        <dbReference type="ARBA" id="ARBA00022884"/>
    </source>
</evidence>
<feature type="compositionally biased region" description="Basic and acidic residues" evidence="9">
    <location>
        <begin position="116"/>
        <end position="132"/>
    </location>
</feature>
<dbReference type="Pfam" id="PF00825">
    <property type="entry name" value="Ribonuclease_P"/>
    <property type="match status" value="1"/>
</dbReference>
<keyword evidence="11" id="KW-1185">Reference proteome</keyword>
<keyword evidence="2 7" id="KW-0819">tRNA processing</keyword>
<accession>A0ABP7DMC9</accession>
<dbReference type="Gene3D" id="3.30.230.10">
    <property type="match status" value="1"/>
</dbReference>
<dbReference type="InterPro" id="IPR000100">
    <property type="entry name" value="RNase_P"/>
</dbReference>
<evidence type="ECO:0000256" key="4">
    <source>
        <dbReference type="ARBA" id="ARBA00022759"/>
    </source>
</evidence>
<dbReference type="PANTHER" id="PTHR33992:SF1">
    <property type="entry name" value="RIBONUCLEASE P PROTEIN COMPONENT"/>
    <property type="match status" value="1"/>
</dbReference>
<evidence type="ECO:0000256" key="1">
    <source>
        <dbReference type="ARBA" id="ARBA00002663"/>
    </source>
</evidence>
<dbReference type="EMBL" id="BAABCJ010000005">
    <property type="protein sequence ID" value="GAA3706422.1"/>
    <property type="molecule type" value="Genomic_DNA"/>
</dbReference>
<evidence type="ECO:0000256" key="9">
    <source>
        <dbReference type="SAM" id="MobiDB-lite"/>
    </source>
</evidence>
<keyword evidence="3 7" id="KW-0540">Nuclease</keyword>
<evidence type="ECO:0000256" key="3">
    <source>
        <dbReference type="ARBA" id="ARBA00022722"/>
    </source>
</evidence>
<keyword evidence="6 7" id="KW-0694">RNA-binding</keyword>
<dbReference type="InterPro" id="IPR014721">
    <property type="entry name" value="Ribsml_uS5_D2-typ_fold_subgr"/>
</dbReference>
<dbReference type="PANTHER" id="PTHR33992">
    <property type="entry name" value="RIBONUCLEASE P PROTEIN COMPONENT"/>
    <property type="match status" value="1"/>
</dbReference>